<keyword evidence="5" id="KW-1185">Reference proteome</keyword>
<dbReference type="Gene3D" id="1.10.10.10">
    <property type="entry name" value="Winged helix-like DNA-binding domain superfamily/Winged helix DNA-binding domain"/>
    <property type="match status" value="1"/>
</dbReference>
<dbReference type="InterPro" id="IPR052520">
    <property type="entry name" value="ATL_DNA_repair"/>
</dbReference>
<dbReference type="PANTHER" id="PTHR42942">
    <property type="entry name" value="6-O-METHYLGUANINE DNA METHYLTRANSFERASE"/>
    <property type="match status" value="1"/>
</dbReference>
<dbReference type="InterPro" id="IPR014048">
    <property type="entry name" value="MethylDNA_cys_MeTrfase_DNA-bd"/>
</dbReference>
<dbReference type="InterPro" id="IPR036388">
    <property type="entry name" value="WH-like_DNA-bd_sf"/>
</dbReference>
<evidence type="ECO:0000256" key="2">
    <source>
        <dbReference type="SAM" id="MobiDB-lite"/>
    </source>
</evidence>
<evidence type="ECO:0000256" key="1">
    <source>
        <dbReference type="ARBA" id="ARBA00022763"/>
    </source>
</evidence>
<evidence type="ECO:0000313" key="4">
    <source>
        <dbReference type="EMBL" id="GAA4958731.1"/>
    </source>
</evidence>
<evidence type="ECO:0000313" key="5">
    <source>
        <dbReference type="Proteomes" id="UP001499993"/>
    </source>
</evidence>
<keyword evidence="1" id="KW-0227">DNA damage</keyword>
<dbReference type="Pfam" id="PF01035">
    <property type="entry name" value="DNA_binding_1"/>
    <property type="match status" value="1"/>
</dbReference>
<organism evidence="4 5">
    <name type="scientific">Streptomonospora halophila</name>
    <dbReference type="NCBI Taxonomy" id="427369"/>
    <lineage>
        <taxon>Bacteria</taxon>
        <taxon>Bacillati</taxon>
        <taxon>Actinomycetota</taxon>
        <taxon>Actinomycetes</taxon>
        <taxon>Streptosporangiales</taxon>
        <taxon>Nocardiopsidaceae</taxon>
        <taxon>Streptomonospora</taxon>
    </lineage>
</organism>
<comment type="caution">
    <text evidence="4">The sequence shown here is derived from an EMBL/GenBank/DDBJ whole genome shotgun (WGS) entry which is preliminary data.</text>
</comment>
<dbReference type="CDD" id="cd06445">
    <property type="entry name" value="ATase"/>
    <property type="match status" value="1"/>
</dbReference>
<proteinExistence type="predicted"/>
<dbReference type="SUPFAM" id="SSF46767">
    <property type="entry name" value="Methylated DNA-protein cysteine methyltransferase, C-terminal domain"/>
    <property type="match status" value="1"/>
</dbReference>
<name>A0ABP9H1P8_9ACTN</name>
<gene>
    <name evidence="4" type="ORF">GCM10023224_50920</name>
</gene>
<dbReference type="Proteomes" id="UP001499993">
    <property type="component" value="Unassembled WGS sequence"/>
</dbReference>
<dbReference type="InterPro" id="IPR036217">
    <property type="entry name" value="MethylDNA_cys_MeTrfase_DNAb"/>
</dbReference>
<protein>
    <recommendedName>
        <fullName evidence="3">Methylated-DNA-[protein]-cysteine S-methyltransferase DNA binding domain-containing protein</fullName>
    </recommendedName>
</protein>
<dbReference type="PANTHER" id="PTHR42942:SF1">
    <property type="entry name" value="ALKYLTRANSFERASE-LIKE PROTEIN 1"/>
    <property type="match status" value="1"/>
</dbReference>
<sequence>MPGRYYDRPMPHAFSRPTEYVDRVLDVVEAIPPGNVMSYGDIAEYLGEGGPRQVGAVMSAWGGGVCWWRVVRADGSPPQGHEVEALSHYAAEATPTRPGGDRVDMSRARWDGGAPPRHTGRPEGL</sequence>
<feature type="compositionally biased region" description="Basic and acidic residues" evidence="2">
    <location>
        <begin position="99"/>
        <end position="110"/>
    </location>
</feature>
<reference evidence="5" key="1">
    <citation type="journal article" date="2019" name="Int. J. Syst. Evol. Microbiol.">
        <title>The Global Catalogue of Microorganisms (GCM) 10K type strain sequencing project: providing services to taxonomists for standard genome sequencing and annotation.</title>
        <authorList>
            <consortium name="The Broad Institute Genomics Platform"/>
            <consortium name="The Broad Institute Genome Sequencing Center for Infectious Disease"/>
            <person name="Wu L."/>
            <person name="Ma J."/>
        </authorList>
    </citation>
    <scope>NUCLEOTIDE SEQUENCE [LARGE SCALE GENOMIC DNA]</scope>
    <source>
        <strain evidence="5">JCM 18123</strain>
    </source>
</reference>
<feature type="region of interest" description="Disordered" evidence="2">
    <location>
        <begin position="88"/>
        <end position="125"/>
    </location>
</feature>
<feature type="domain" description="Methylated-DNA-[protein]-cysteine S-methyltransferase DNA binding" evidence="3">
    <location>
        <begin position="22"/>
        <end position="78"/>
    </location>
</feature>
<dbReference type="EMBL" id="BAABIK010000056">
    <property type="protein sequence ID" value="GAA4958731.1"/>
    <property type="molecule type" value="Genomic_DNA"/>
</dbReference>
<accession>A0ABP9H1P8</accession>
<evidence type="ECO:0000259" key="3">
    <source>
        <dbReference type="Pfam" id="PF01035"/>
    </source>
</evidence>